<dbReference type="PROSITE" id="PS00086">
    <property type="entry name" value="CYTOCHROME_P450"/>
    <property type="match status" value="1"/>
</dbReference>
<reference evidence="9" key="1">
    <citation type="submission" date="2020-12" db="EMBL/GenBank/DDBJ databases">
        <title>Metabolic potential, ecology and presence of endohyphal bacteria is reflected in genomic diversity of Mucoromycotina.</title>
        <authorList>
            <person name="Muszewska A."/>
            <person name="Okrasinska A."/>
            <person name="Steczkiewicz K."/>
            <person name="Drgas O."/>
            <person name="Orlowska M."/>
            <person name="Perlinska-Lenart U."/>
            <person name="Aleksandrzak-Piekarczyk T."/>
            <person name="Szatraj K."/>
            <person name="Zielenkiewicz U."/>
            <person name="Pilsyk S."/>
            <person name="Malc E."/>
            <person name="Mieczkowski P."/>
            <person name="Kruszewska J.S."/>
            <person name="Biernat P."/>
            <person name="Pawlowska J."/>
        </authorList>
    </citation>
    <scope>NUCLEOTIDE SEQUENCE</scope>
    <source>
        <strain evidence="9">WA0000051536</strain>
    </source>
</reference>
<organism evidence="9 10">
    <name type="scientific">Umbelopsis vinacea</name>
    <dbReference type="NCBI Taxonomy" id="44442"/>
    <lineage>
        <taxon>Eukaryota</taxon>
        <taxon>Fungi</taxon>
        <taxon>Fungi incertae sedis</taxon>
        <taxon>Mucoromycota</taxon>
        <taxon>Mucoromycotina</taxon>
        <taxon>Umbelopsidomycetes</taxon>
        <taxon>Umbelopsidales</taxon>
        <taxon>Umbelopsidaceae</taxon>
        <taxon>Umbelopsis</taxon>
    </lineage>
</organism>
<sequence>MSSIISASQHQIDHLRSIILSLGSDPIKVFQNTLLPSVKRSKFKYLGAAIALYVVNRLYRVFAYPKKLGHLKRVPVLSTLKSLIASENDLDRARKFVLPRWKETDGIMAAWGQFGWEVVVSNPEAARAVLYKTEIFPKSSVFENPKHKTLIFKFFGNTNMSLANAHEWRKRRKASRYIANPAFKRSMPAKTFALLTSRMFEQIEKIDGPMHVQKMLQRFTLDAIGLIGFGFEFNAINTPEGEWVRTYNDVADNIADFRYLFFPALDTTYIGLFPERQKKHESLNRLNKLFDQIIKNKKLELAKGASNNVEDNEKDLLTLMIEAGNCDDQHEPLTSEELRDELVLFFIAGHDTTSNTMTAALYFLAANPDIQTKARREVLDVLGDEPLDVWPTVDQLKEFPYLTKVMKESVRLAPPVPALLVRDATVDTELNGVIIPKGTLVKVDVISLHYNPNLWKNPTKFDPERFNDGGELDSMTSAYAYLPFGGGSRQCIGMNFSLAEQRVALSSILRKYELSLPEGSIHKDGIVFGSQMLNLGAKEMNINFTPRY</sequence>
<keyword evidence="2 7" id="KW-0349">Heme</keyword>
<dbReference type="GO" id="GO:0020037">
    <property type="term" value="F:heme binding"/>
    <property type="evidence" value="ECO:0007669"/>
    <property type="project" value="InterPro"/>
</dbReference>
<evidence type="ECO:0000256" key="8">
    <source>
        <dbReference type="RuleBase" id="RU000461"/>
    </source>
</evidence>
<dbReference type="InterPro" id="IPR036396">
    <property type="entry name" value="Cyt_P450_sf"/>
</dbReference>
<keyword evidence="3 7" id="KW-0479">Metal-binding</keyword>
<protein>
    <recommendedName>
        <fullName evidence="11">Cytochrome P450</fullName>
    </recommendedName>
</protein>
<accession>A0A8H7UAN1</accession>
<dbReference type="GO" id="GO:0004497">
    <property type="term" value="F:monooxygenase activity"/>
    <property type="evidence" value="ECO:0007669"/>
    <property type="project" value="UniProtKB-KW"/>
</dbReference>
<evidence type="ECO:0000313" key="10">
    <source>
        <dbReference type="Proteomes" id="UP000612746"/>
    </source>
</evidence>
<evidence type="ECO:0008006" key="11">
    <source>
        <dbReference type="Google" id="ProtNLM"/>
    </source>
</evidence>
<evidence type="ECO:0000256" key="2">
    <source>
        <dbReference type="ARBA" id="ARBA00022617"/>
    </source>
</evidence>
<keyword evidence="4 8" id="KW-0560">Oxidoreductase</keyword>
<dbReference type="PRINTS" id="PR00385">
    <property type="entry name" value="P450"/>
</dbReference>
<name>A0A8H7UAN1_9FUNG</name>
<dbReference type="PRINTS" id="PR00463">
    <property type="entry name" value="EP450I"/>
</dbReference>
<comment type="cofactor">
    <cofactor evidence="7">
        <name>heme</name>
        <dbReference type="ChEBI" id="CHEBI:30413"/>
    </cofactor>
</comment>
<dbReference type="PANTHER" id="PTHR24291">
    <property type="entry name" value="CYTOCHROME P450 FAMILY 4"/>
    <property type="match status" value="1"/>
</dbReference>
<dbReference type="Proteomes" id="UP000612746">
    <property type="component" value="Unassembled WGS sequence"/>
</dbReference>
<comment type="similarity">
    <text evidence="1 8">Belongs to the cytochrome P450 family.</text>
</comment>
<gene>
    <name evidence="9" type="ORF">INT44_000358</name>
</gene>
<evidence type="ECO:0000256" key="5">
    <source>
        <dbReference type="ARBA" id="ARBA00023004"/>
    </source>
</evidence>
<keyword evidence="6 8" id="KW-0503">Monooxygenase</keyword>
<feature type="binding site" description="axial binding residue" evidence="7">
    <location>
        <position position="491"/>
    </location>
    <ligand>
        <name>heme</name>
        <dbReference type="ChEBI" id="CHEBI:30413"/>
    </ligand>
    <ligandPart>
        <name>Fe</name>
        <dbReference type="ChEBI" id="CHEBI:18248"/>
    </ligandPart>
</feature>
<evidence type="ECO:0000256" key="1">
    <source>
        <dbReference type="ARBA" id="ARBA00010617"/>
    </source>
</evidence>
<dbReference type="InterPro" id="IPR002401">
    <property type="entry name" value="Cyt_P450_E_grp-I"/>
</dbReference>
<dbReference type="OrthoDB" id="1470350at2759"/>
<proteinExistence type="inferred from homology"/>
<dbReference type="Gene3D" id="1.10.630.10">
    <property type="entry name" value="Cytochrome P450"/>
    <property type="match status" value="1"/>
</dbReference>
<keyword evidence="10" id="KW-1185">Reference proteome</keyword>
<evidence type="ECO:0000256" key="3">
    <source>
        <dbReference type="ARBA" id="ARBA00022723"/>
    </source>
</evidence>
<evidence type="ECO:0000313" key="9">
    <source>
        <dbReference type="EMBL" id="KAG2175880.1"/>
    </source>
</evidence>
<evidence type="ECO:0000256" key="7">
    <source>
        <dbReference type="PIRSR" id="PIRSR602401-1"/>
    </source>
</evidence>
<evidence type="ECO:0000256" key="6">
    <source>
        <dbReference type="ARBA" id="ARBA00023033"/>
    </source>
</evidence>
<dbReference type="AlphaFoldDB" id="A0A8H7UAN1"/>
<keyword evidence="5 7" id="KW-0408">Iron</keyword>
<dbReference type="PANTHER" id="PTHR24291:SF50">
    <property type="entry name" value="BIFUNCTIONAL ALBAFLAVENONE MONOOXYGENASE_TERPENE SYNTHASE"/>
    <property type="match status" value="1"/>
</dbReference>
<dbReference type="GO" id="GO:0016705">
    <property type="term" value="F:oxidoreductase activity, acting on paired donors, with incorporation or reduction of molecular oxygen"/>
    <property type="evidence" value="ECO:0007669"/>
    <property type="project" value="InterPro"/>
</dbReference>
<dbReference type="InterPro" id="IPR001128">
    <property type="entry name" value="Cyt_P450"/>
</dbReference>
<dbReference type="InterPro" id="IPR050196">
    <property type="entry name" value="Cytochrome_P450_Monoox"/>
</dbReference>
<dbReference type="EMBL" id="JAEPRA010000014">
    <property type="protein sequence ID" value="KAG2175880.1"/>
    <property type="molecule type" value="Genomic_DNA"/>
</dbReference>
<dbReference type="InterPro" id="IPR017972">
    <property type="entry name" value="Cyt_P450_CS"/>
</dbReference>
<dbReference type="Pfam" id="PF00067">
    <property type="entry name" value="p450"/>
    <property type="match status" value="1"/>
</dbReference>
<dbReference type="SUPFAM" id="SSF48264">
    <property type="entry name" value="Cytochrome P450"/>
    <property type="match status" value="1"/>
</dbReference>
<evidence type="ECO:0000256" key="4">
    <source>
        <dbReference type="ARBA" id="ARBA00023002"/>
    </source>
</evidence>
<comment type="caution">
    <text evidence="9">The sequence shown here is derived from an EMBL/GenBank/DDBJ whole genome shotgun (WGS) entry which is preliminary data.</text>
</comment>
<dbReference type="GO" id="GO:0005506">
    <property type="term" value="F:iron ion binding"/>
    <property type="evidence" value="ECO:0007669"/>
    <property type="project" value="InterPro"/>
</dbReference>